<dbReference type="InterPro" id="IPR040849">
    <property type="entry name" value="MyBP-C_THB"/>
</dbReference>
<reference evidence="7" key="2">
    <citation type="submission" date="2025-08" db="UniProtKB">
        <authorList>
            <consortium name="Ensembl"/>
        </authorList>
    </citation>
    <scope>IDENTIFICATION</scope>
</reference>
<dbReference type="SMART" id="SM00408">
    <property type="entry name" value="IGc2"/>
    <property type="match status" value="4"/>
</dbReference>
<gene>
    <name evidence="7" type="primary">LOC101077216</name>
</gene>
<dbReference type="SUPFAM" id="SSF49265">
    <property type="entry name" value="Fibronectin type III"/>
    <property type="match status" value="2"/>
</dbReference>
<dbReference type="eggNOG" id="KOG0613">
    <property type="taxonomic scope" value="Eukaryota"/>
</dbReference>
<dbReference type="CDD" id="cd00063">
    <property type="entry name" value="FN3"/>
    <property type="match status" value="3"/>
</dbReference>
<dbReference type="Gene3D" id="2.60.40.10">
    <property type="entry name" value="Immunoglobulins"/>
    <property type="match status" value="10"/>
</dbReference>
<feature type="domain" description="Fibronectin type-III" evidence="6">
    <location>
        <begin position="975"/>
        <end position="1069"/>
    </location>
</feature>
<dbReference type="InterPro" id="IPR036179">
    <property type="entry name" value="Ig-like_dom_sf"/>
</dbReference>
<evidence type="ECO:0000256" key="1">
    <source>
        <dbReference type="ARBA" id="ARBA00004496"/>
    </source>
</evidence>
<dbReference type="InterPro" id="IPR003599">
    <property type="entry name" value="Ig_sub"/>
</dbReference>
<name>H2RX05_TAKRU</name>
<evidence type="ECO:0000256" key="2">
    <source>
        <dbReference type="ARBA" id="ARBA00022490"/>
    </source>
</evidence>
<evidence type="ECO:0000256" key="3">
    <source>
        <dbReference type="ARBA" id="ARBA00022737"/>
    </source>
</evidence>
<evidence type="ECO:0000313" key="8">
    <source>
        <dbReference type="Proteomes" id="UP000005226"/>
    </source>
</evidence>
<feature type="domain" description="Ig-like" evidence="5">
    <location>
        <begin position="491"/>
        <end position="576"/>
    </location>
</feature>
<dbReference type="FunFam" id="2.60.40.10:FF:000425">
    <property type="entry name" value="Myosin light chain kinase"/>
    <property type="match status" value="1"/>
</dbReference>
<keyword evidence="2" id="KW-0963">Cytoplasm</keyword>
<dbReference type="Proteomes" id="UP000005226">
    <property type="component" value="Chromosome 19"/>
</dbReference>
<dbReference type="GO" id="GO:0045214">
    <property type="term" value="P:sarcomere organization"/>
    <property type="evidence" value="ECO:0007669"/>
    <property type="project" value="TreeGrafter"/>
</dbReference>
<dbReference type="FunFam" id="2.60.40.10:FF:000031">
    <property type="entry name" value="Myosin-binding protein C, slow type"/>
    <property type="match status" value="1"/>
</dbReference>
<dbReference type="SMART" id="SM00409">
    <property type="entry name" value="IG"/>
    <property type="match status" value="7"/>
</dbReference>
<proteinExistence type="predicted"/>
<dbReference type="FunFam" id="2.60.40.10:FF:001232">
    <property type="entry name" value="Immunoglobulin-like and fibronectin type III domain-containing 1"/>
    <property type="match status" value="1"/>
</dbReference>
<evidence type="ECO:0000313" key="7">
    <source>
        <dbReference type="Ensembl" id="ENSTRUP00000004675.3"/>
    </source>
</evidence>
<dbReference type="InterPro" id="IPR013098">
    <property type="entry name" value="Ig_I-set"/>
</dbReference>
<dbReference type="InterPro" id="IPR036116">
    <property type="entry name" value="FN3_sf"/>
</dbReference>
<dbReference type="SUPFAM" id="SSF48726">
    <property type="entry name" value="Immunoglobulin"/>
    <property type="match status" value="6"/>
</dbReference>
<dbReference type="PANTHER" id="PTHR13817">
    <property type="entry name" value="TITIN"/>
    <property type="match status" value="1"/>
</dbReference>
<feature type="domain" description="Ig-like" evidence="5">
    <location>
        <begin position="47"/>
        <end position="136"/>
    </location>
</feature>
<dbReference type="InterPro" id="IPR003598">
    <property type="entry name" value="Ig_sub2"/>
</dbReference>
<dbReference type="PROSITE" id="PS50853">
    <property type="entry name" value="FN3"/>
    <property type="match status" value="3"/>
</dbReference>
<dbReference type="GO" id="GO:0031430">
    <property type="term" value="C:M band"/>
    <property type="evidence" value="ECO:0007669"/>
    <property type="project" value="TreeGrafter"/>
</dbReference>
<dbReference type="FunFam" id="2.60.40.10:FF:000060">
    <property type="entry name" value="Myosin-binding protein C, slow type"/>
    <property type="match status" value="1"/>
</dbReference>
<dbReference type="AlphaFoldDB" id="H2RX05"/>
<reference evidence="7 8" key="1">
    <citation type="journal article" date="2011" name="Genome Biol. Evol.">
        <title>Integration of the genetic map and genome assembly of fugu facilitates insights into distinct features of genome evolution in teleosts and mammals.</title>
        <authorList>
            <person name="Kai W."/>
            <person name="Kikuchi K."/>
            <person name="Tohari S."/>
            <person name="Chew A.K."/>
            <person name="Tay A."/>
            <person name="Fujiwara A."/>
            <person name="Hosoya S."/>
            <person name="Suetake H."/>
            <person name="Naruse K."/>
            <person name="Brenner S."/>
            <person name="Suzuki Y."/>
            <person name="Venkatesh B."/>
        </authorList>
    </citation>
    <scope>NUCLEOTIDE SEQUENCE [LARGE SCALE GENOMIC DNA]</scope>
</reference>
<dbReference type="FunFam" id="2.60.40.10:FF:001438">
    <property type="entry name" value="Immunoglobulin-like and fibronectin type III domain-containing protein 1"/>
    <property type="match status" value="1"/>
</dbReference>
<dbReference type="Pfam" id="PF07679">
    <property type="entry name" value="I-set"/>
    <property type="match status" value="6"/>
</dbReference>
<dbReference type="Pfam" id="PF18362">
    <property type="entry name" value="THB"/>
    <property type="match status" value="1"/>
</dbReference>
<dbReference type="FunFam" id="2.60.40.10:FF:001401">
    <property type="entry name" value="immunoglobulin-like and fibronectin type III domain-containing protein 1"/>
    <property type="match status" value="1"/>
</dbReference>
<accession>H2RX05</accession>
<organism evidence="7 8">
    <name type="scientific">Takifugu rubripes</name>
    <name type="common">Japanese pufferfish</name>
    <name type="synonym">Fugu rubripes</name>
    <dbReference type="NCBI Taxonomy" id="31033"/>
    <lineage>
        <taxon>Eukaryota</taxon>
        <taxon>Metazoa</taxon>
        <taxon>Chordata</taxon>
        <taxon>Craniata</taxon>
        <taxon>Vertebrata</taxon>
        <taxon>Euteleostomi</taxon>
        <taxon>Actinopterygii</taxon>
        <taxon>Neopterygii</taxon>
        <taxon>Teleostei</taxon>
        <taxon>Neoteleostei</taxon>
        <taxon>Acanthomorphata</taxon>
        <taxon>Eupercaria</taxon>
        <taxon>Tetraodontiformes</taxon>
        <taxon>Tetradontoidea</taxon>
        <taxon>Tetraodontidae</taxon>
        <taxon>Takifugu</taxon>
    </lineage>
</organism>
<evidence type="ECO:0000259" key="6">
    <source>
        <dbReference type="PROSITE" id="PS50853"/>
    </source>
</evidence>
<dbReference type="InterPro" id="IPR007110">
    <property type="entry name" value="Ig-like_dom"/>
</dbReference>
<feature type="domain" description="Fibronectin type-III" evidence="6">
    <location>
        <begin position="780"/>
        <end position="877"/>
    </location>
</feature>
<dbReference type="InterPro" id="IPR013783">
    <property type="entry name" value="Ig-like_fold"/>
</dbReference>
<dbReference type="HOGENOM" id="CLU_006405_0_0_1"/>
<dbReference type="GeneTree" id="ENSGT00940000160123"/>
<feature type="domain" description="Ig-like" evidence="5">
    <location>
        <begin position="1089"/>
        <end position="1177"/>
    </location>
</feature>
<evidence type="ECO:0000256" key="4">
    <source>
        <dbReference type="ARBA" id="ARBA00023319"/>
    </source>
</evidence>
<dbReference type="FunFam" id="2.60.40.10:FF:001097">
    <property type="entry name" value="Immunoglobulin-like and fibronectin type III domain-containing protein 1"/>
    <property type="match status" value="1"/>
</dbReference>
<dbReference type="FunFam" id="2.60.40.10:FF:001066">
    <property type="entry name" value="Obscurin-like protein 1 isoform 3"/>
    <property type="match status" value="1"/>
</dbReference>
<reference evidence="7" key="3">
    <citation type="submission" date="2025-09" db="UniProtKB">
        <authorList>
            <consortium name="Ensembl"/>
        </authorList>
    </citation>
    <scope>IDENTIFICATION</scope>
</reference>
<keyword evidence="4" id="KW-0393">Immunoglobulin domain</keyword>
<protein>
    <submittedName>
        <fullName evidence="7">Immunoglobulin like and fibronectin type III domain containing 1, tandem duplicate 3</fullName>
    </submittedName>
</protein>
<dbReference type="PANTHER" id="PTHR13817:SF180">
    <property type="entry name" value="IMMUNOGLOBULIN-LIKE AND FIBRONECTIN TYPE III DOMAIN-CONTAINING 1, TANDEM DUPLICATE 3-RELATED"/>
    <property type="match status" value="1"/>
</dbReference>
<dbReference type="PROSITE" id="PS50835">
    <property type="entry name" value="IG_LIKE"/>
    <property type="match status" value="4"/>
</dbReference>
<evidence type="ECO:0000259" key="5">
    <source>
        <dbReference type="PROSITE" id="PS50835"/>
    </source>
</evidence>
<keyword evidence="8" id="KW-1185">Reference proteome</keyword>
<dbReference type="Pfam" id="PF00041">
    <property type="entry name" value="fn3"/>
    <property type="match status" value="2"/>
</dbReference>
<dbReference type="FunFam" id="2.60.40.10:FF:002294">
    <property type="entry name" value="Immunoglobulin-like and fibronectin type III domain-containing 1, tandem duplicate 3"/>
    <property type="match status" value="1"/>
</dbReference>
<sequence>KPKKRSILTFTLNLTCFMTVRIKKRSKVPGVMITQYVEVIPEGMSTPDFTRKPISITIQEGKLVVFRAVVVGNPTPTVTWLRNNGEIGDERHKILYDKGSGEHQLQIPDVSADEADTYKCFATNEYGKAIVTATLNVIEGQYLLMHSVRETAEDFKKALKNKIDIDAKEENKMEADEKFFEVLMSAEKKDYESICIQYGVTDFRGMLKKLNEKKIEREKEQEKVVERLCNLKPIEMRDDGGAEFELEMSLKDSSSKIYLFKDGVMIPFDADTDIKHGLKQVGKKYVFSINGVDPEDSGLYQVEVDGVKVFSTDFKVPNVDFLYKIQDVKAEEREDAVFECVISQPLKKITWKGKNIPLEQGEKFDILVSEDMLIHTLVVKDCMPLDKGIYAAVAGLASCSAWLVVEGKKKARKTTRAGGAGREELLRIAQQQNAESEAKARVEAEIKAKARAEAKAKLKAKKKSSATEKGKEKQKMVKKAKAKAELSADNPGVYFTSGLCDVTAILGANAELVCKLSSEECDGVWYKDGKEITATDEICIVKDHNFRKLIIKNCKEEDAGKYRCEADGRKTEAMLKVEGTLQINPDDLKEFQKPVKIKTGKSATLKISFVGREPMKVQWYHEGEELLEDTNIKIEKSSTHTQLVLTKCRRKSSGEIKIKIKNECGTTEATTDIVVLDKPTQPLGPLDIIESSSTCIDFKWRVPKDNGGSPIIGYILERQQIGRNSWKKLGSVGTEPKYRDTDVDHGRKYCYHIRAETDQGISEMMETDDIQAGTKAFPGPPAAPKIVSAFKDCINLVWIAPSNTGGTNLLGYNVEKRKNGSNLWSFVNPPDEPIREKKYAVKDVVEGIEYEFRVSAINISGSGEPSPPSEFVFARDPKMKPTFTDRKIKNFMVVKAGNSARINFNFQACPIPSINWLKDGHSVAKHVTVSNTDTSSQLIIPSPEREDTGIYTIMVKNLVGQESSSVEIRVTDDPKPSGPVELEENVSGTVTISWTPSPDEKKDDRLHYMITKRDSVKRSWQTVADHLFNNKFTVVNIMPGRQYYFRIYAKNDMGVSKPSESQAWEVKKRKEIFSVQLPETKDCCFEMAPSFTVPLKMRNCPEYYECYMSCAVTGNPAPHITWYRNNVSLNTNTNYYITNTCGVCSMKILKVSSKDSGDYTVIAENSLGRAKCSARLAVNGKSKLK</sequence>
<dbReference type="InterPro" id="IPR003961">
    <property type="entry name" value="FN3_dom"/>
</dbReference>
<feature type="domain" description="Ig-like" evidence="5">
    <location>
        <begin position="881"/>
        <end position="971"/>
    </location>
</feature>
<feature type="domain" description="Fibronectin type-III" evidence="6">
    <location>
        <begin position="682"/>
        <end position="777"/>
    </location>
</feature>
<dbReference type="InterPro" id="IPR050964">
    <property type="entry name" value="Striated_Muscle_Regulatory"/>
</dbReference>
<comment type="subcellular location">
    <subcellularLocation>
        <location evidence="1">Cytoplasm</location>
    </subcellularLocation>
</comment>
<dbReference type="SMART" id="SM00060">
    <property type="entry name" value="FN3"/>
    <property type="match status" value="3"/>
</dbReference>
<keyword evidence="3" id="KW-0677">Repeat</keyword>
<dbReference type="Ensembl" id="ENSTRUT00000004702.3">
    <property type="protein sequence ID" value="ENSTRUP00000004675.3"/>
    <property type="gene ID" value="ENSTRUG00000002032.3"/>
</dbReference>